<evidence type="ECO:0000256" key="1">
    <source>
        <dbReference type="RuleBase" id="RU363076"/>
    </source>
</evidence>
<dbReference type="AlphaFoldDB" id="A0A5Q6S3A7"/>
<reference evidence="3 4" key="1">
    <citation type="submission" date="2019-09" db="EMBL/GenBank/DDBJ databases">
        <title>Mumia zhuanghuii sp. nov. isolated from the intestinal contents of plateau pika (Ochotona curzoniae) in the Qinghai-Tibet plateau of China.</title>
        <authorList>
            <person name="Tian Z."/>
        </authorList>
    </citation>
    <scope>NUCLEOTIDE SEQUENCE [LARGE SCALE GENOMIC DNA]</scope>
    <source>
        <strain evidence="4">350</strain>
    </source>
</reference>
<dbReference type="PROSITE" id="PS50895">
    <property type="entry name" value="SURF1"/>
    <property type="match status" value="1"/>
</dbReference>
<keyword evidence="1" id="KW-1133">Transmembrane helix</keyword>
<evidence type="ECO:0000313" key="3">
    <source>
        <dbReference type="EMBL" id="KAA1424864.1"/>
    </source>
</evidence>
<dbReference type="RefSeq" id="WP_149768036.1">
    <property type="nucleotide sequence ID" value="NZ_VDFQ02000001.1"/>
</dbReference>
<name>A0A5Q6S3A7_9ACTN</name>
<comment type="caution">
    <text evidence="3">The sequence shown here is derived from an EMBL/GenBank/DDBJ whole genome shotgun (WGS) entry which is preliminary data.</text>
</comment>
<sequence>MGWLSPRLWGLHALVVAAVAFTVSLGLWQMGVYDDRRAEAGVSQQDAPAKPLSEVLEPDDPFTTSAGYQHVTFSGTYGPADEQVWVYGREQDGHNGYWLVAPVVVDGAESTSDRPAAMLVVRGWRPEIGAGAFPAVPTGTVAIEAVLQPGDARGGAFDEDTRTLDGVRIPRLVNAMPYDLYGGYGIVTTQDPADTAGLTPAEIPPPVVDSTAGIRNLFYAIEWWIFGAFAIFMWWRMCQDVRRSGRGGGPQPSRVPAAKRAAHEAARARAAGRQPDPREDTSSVR</sequence>
<keyword evidence="1" id="KW-0812">Transmembrane</keyword>
<organism evidence="3 4">
    <name type="scientific">Mumia zhuanghuii</name>
    <dbReference type="NCBI Taxonomy" id="2585211"/>
    <lineage>
        <taxon>Bacteria</taxon>
        <taxon>Bacillati</taxon>
        <taxon>Actinomycetota</taxon>
        <taxon>Actinomycetes</taxon>
        <taxon>Propionibacteriales</taxon>
        <taxon>Nocardioidaceae</taxon>
        <taxon>Mumia</taxon>
    </lineage>
</organism>
<feature type="transmembrane region" description="Helical" evidence="1">
    <location>
        <begin position="217"/>
        <end position="235"/>
    </location>
</feature>
<feature type="transmembrane region" description="Helical" evidence="1">
    <location>
        <begin position="6"/>
        <end position="28"/>
    </location>
</feature>
<dbReference type="Proteomes" id="UP000307768">
    <property type="component" value="Unassembled WGS sequence"/>
</dbReference>
<dbReference type="GO" id="GO:0005886">
    <property type="term" value="C:plasma membrane"/>
    <property type="evidence" value="ECO:0007669"/>
    <property type="project" value="UniProtKB-SubCell"/>
</dbReference>
<dbReference type="InterPro" id="IPR002994">
    <property type="entry name" value="Surf1/Shy1"/>
</dbReference>
<dbReference type="OrthoDB" id="3266379at2"/>
<gene>
    <name evidence="3" type="ORF">FE697_002850</name>
</gene>
<feature type="compositionally biased region" description="Basic and acidic residues" evidence="2">
    <location>
        <begin position="275"/>
        <end position="285"/>
    </location>
</feature>
<dbReference type="CDD" id="cd06662">
    <property type="entry name" value="SURF1"/>
    <property type="match status" value="1"/>
</dbReference>
<keyword evidence="1" id="KW-0472">Membrane</keyword>
<proteinExistence type="inferred from homology"/>
<dbReference type="EMBL" id="VDFQ02000001">
    <property type="protein sequence ID" value="KAA1424864.1"/>
    <property type="molecule type" value="Genomic_DNA"/>
</dbReference>
<accession>A0A5Q6S3A7</accession>
<keyword evidence="1" id="KW-1003">Cell membrane</keyword>
<feature type="region of interest" description="Disordered" evidence="2">
    <location>
        <begin position="243"/>
        <end position="285"/>
    </location>
</feature>
<evidence type="ECO:0000313" key="4">
    <source>
        <dbReference type="Proteomes" id="UP000307768"/>
    </source>
</evidence>
<dbReference type="Pfam" id="PF02104">
    <property type="entry name" value="SURF1"/>
    <property type="match status" value="1"/>
</dbReference>
<comment type="subcellular location">
    <subcellularLocation>
        <location evidence="1">Cell membrane</location>
        <topology evidence="1">Multi-pass membrane protein</topology>
    </subcellularLocation>
</comment>
<protein>
    <recommendedName>
        <fullName evidence="1">SURF1-like protein</fullName>
    </recommendedName>
</protein>
<comment type="similarity">
    <text evidence="1">Belongs to the SURF1 family.</text>
</comment>
<evidence type="ECO:0000256" key="2">
    <source>
        <dbReference type="SAM" id="MobiDB-lite"/>
    </source>
</evidence>